<organism evidence="1">
    <name type="scientific">viral metagenome</name>
    <dbReference type="NCBI Taxonomy" id="1070528"/>
    <lineage>
        <taxon>unclassified sequences</taxon>
        <taxon>metagenomes</taxon>
        <taxon>organismal metagenomes</taxon>
    </lineage>
</organism>
<name>A0A6M3L272_9ZZZZ</name>
<sequence length="100" mass="11485">MTAYHLPNGIPTGPEMTWRFGPYRASVWKHGEHPRPRFKIDLSRVYRCNGGYEHSVGLEPKHLPHDETGQAPRRLVNMARLYIGATIHLVRALQDEETTP</sequence>
<proteinExistence type="predicted"/>
<protein>
    <submittedName>
        <fullName evidence="1">Uncharacterized protein</fullName>
    </submittedName>
</protein>
<dbReference type="AlphaFoldDB" id="A0A6M3L272"/>
<dbReference type="EMBL" id="MT142772">
    <property type="protein sequence ID" value="QJA88360.1"/>
    <property type="molecule type" value="Genomic_DNA"/>
</dbReference>
<reference evidence="1" key="1">
    <citation type="submission" date="2020-03" db="EMBL/GenBank/DDBJ databases">
        <title>The deep terrestrial virosphere.</title>
        <authorList>
            <person name="Holmfeldt K."/>
            <person name="Nilsson E."/>
            <person name="Simone D."/>
            <person name="Lopez-Fernandez M."/>
            <person name="Wu X."/>
            <person name="de Brujin I."/>
            <person name="Lundin D."/>
            <person name="Andersson A."/>
            <person name="Bertilsson S."/>
            <person name="Dopson M."/>
        </authorList>
    </citation>
    <scope>NUCLEOTIDE SEQUENCE</scope>
    <source>
        <strain evidence="1">MM415B02779</strain>
    </source>
</reference>
<accession>A0A6M3L272</accession>
<gene>
    <name evidence="1" type="ORF">MM415B02779_0021</name>
</gene>
<evidence type="ECO:0000313" key="1">
    <source>
        <dbReference type="EMBL" id="QJA88360.1"/>
    </source>
</evidence>